<dbReference type="InterPro" id="IPR046947">
    <property type="entry name" value="LytR-like"/>
</dbReference>
<evidence type="ECO:0000259" key="3">
    <source>
        <dbReference type="PROSITE" id="PS50930"/>
    </source>
</evidence>
<dbReference type="SMART" id="SM00448">
    <property type="entry name" value="REC"/>
    <property type="match status" value="1"/>
</dbReference>
<dbReference type="InterPro" id="IPR011006">
    <property type="entry name" value="CheY-like_superfamily"/>
</dbReference>
<feature type="domain" description="Response regulatory" evidence="2">
    <location>
        <begin position="3"/>
        <end position="116"/>
    </location>
</feature>
<dbReference type="PANTHER" id="PTHR37299">
    <property type="entry name" value="TRANSCRIPTIONAL REGULATOR-RELATED"/>
    <property type="match status" value="1"/>
</dbReference>
<dbReference type="SUPFAM" id="SSF52172">
    <property type="entry name" value="CheY-like"/>
    <property type="match status" value="1"/>
</dbReference>
<keyword evidence="1" id="KW-0597">Phosphoprotein</keyword>
<dbReference type="PROSITE" id="PS50110">
    <property type="entry name" value="RESPONSE_REGULATORY"/>
    <property type="match status" value="1"/>
</dbReference>
<proteinExistence type="predicted"/>
<dbReference type="EMBL" id="VYQF01000012">
    <property type="protein sequence ID" value="KAA9035492.1"/>
    <property type="molecule type" value="Genomic_DNA"/>
</dbReference>
<sequence length="248" mass="28164">MLHAILVDDEESNVSSLKEKISRHCPELNIVALCYSAADAIKAINSLQPDVVFLDIEMPVMNGFLLLQNLSFKNFELIFTTAYDHYAIKAIRFSALDYLVKPIEIEELKTAVERATEKRSNMTSARQLEILLENLPARKTSFQKIAVPTTDGLQFIKINDILYLEANTNYTHLILTDSRKFVICQTLKTFEDILPPDTFIRIHNSFIINKNFAEKYIRGEGGQVVLSNGIVLDVSKRKKAEFLKAIGH</sequence>
<feature type="modified residue" description="4-aspartylphosphate" evidence="1">
    <location>
        <position position="55"/>
    </location>
</feature>
<comment type="caution">
    <text evidence="4">The sequence shown here is derived from an EMBL/GenBank/DDBJ whole genome shotgun (WGS) entry which is preliminary data.</text>
</comment>
<name>A0A5J5IBX2_9BACT</name>
<dbReference type="Gene3D" id="3.40.50.2300">
    <property type="match status" value="1"/>
</dbReference>
<evidence type="ECO:0000313" key="4">
    <source>
        <dbReference type="EMBL" id="KAA9035492.1"/>
    </source>
</evidence>
<dbReference type="Gene3D" id="2.40.50.1020">
    <property type="entry name" value="LytTr DNA-binding domain"/>
    <property type="match status" value="1"/>
</dbReference>
<evidence type="ECO:0000313" key="5">
    <source>
        <dbReference type="Proteomes" id="UP000326903"/>
    </source>
</evidence>
<evidence type="ECO:0000256" key="1">
    <source>
        <dbReference type="PROSITE-ProRule" id="PRU00169"/>
    </source>
</evidence>
<dbReference type="GO" id="GO:0000156">
    <property type="term" value="F:phosphorelay response regulator activity"/>
    <property type="evidence" value="ECO:0007669"/>
    <property type="project" value="InterPro"/>
</dbReference>
<accession>A0A5J5IBX2</accession>
<keyword evidence="5" id="KW-1185">Reference proteome</keyword>
<dbReference type="SMART" id="SM00850">
    <property type="entry name" value="LytTR"/>
    <property type="match status" value="1"/>
</dbReference>
<organism evidence="4 5">
    <name type="scientific">Ginsengibacter hankyongi</name>
    <dbReference type="NCBI Taxonomy" id="2607284"/>
    <lineage>
        <taxon>Bacteria</taxon>
        <taxon>Pseudomonadati</taxon>
        <taxon>Bacteroidota</taxon>
        <taxon>Chitinophagia</taxon>
        <taxon>Chitinophagales</taxon>
        <taxon>Chitinophagaceae</taxon>
        <taxon>Ginsengibacter</taxon>
    </lineage>
</organism>
<dbReference type="Pfam" id="PF04397">
    <property type="entry name" value="LytTR"/>
    <property type="match status" value="1"/>
</dbReference>
<dbReference type="RefSeq" id="WP_150416912.1">
    <property type="nucleotide sequence ID" value="NZ_VYQF01000012.1"/>
</dbReference>
<dbReference type="Proteomes" id="UP000326903">
    <property type="component" value="Unassembled WGS sequence"/>
</dbReference>
<feature type="domain" description="HTH LytTR-type" evidence="3">
    <location>
        <begin position="145"/>
        <end position="248"/>
    </location>
</feature>
<dbReference type="InterPro" id="IPR001789">
    <property type="entry name" value="Sig_transdc_resp-reg_receiver"/>
</dbReference>
<dbReference type="PANTHER" id="PTHR37299:SF1">
    <property type="entry name" value="STAGE 0 SPORULATION PROTEIN A HOMOLOG"/>
    <property type="match status" value="1"/>
</dbReference>
<evidence type="ECO:0000259" key="2">
    <source>
        <dbReference type="PROSITE" id="PS50110"/>
    </source>
</evidence>
<dbReference type="Pfam" id="PF00072">
    <property type="entry name" value="Response_reg"/>
    <property type="match status" value="1"/>
</dbReference>
<dbReference type="InterPro" id="IPR007492">
    <property type="entry name" value="LytTR_DNA-bd_dom"/>
</dbReference>
<protein>
    <submittedName>
        <fullName evidence="4">Response regulator transcription factor</fullName>
    </submittedName>
</protein>
<dbReference type="GO" id="GO:0003677">
    <property type="term" value="F:DNA binding"/>
    <property type="evidence" value="ECO:0007669"/>
    <property type="project" value="InterPro"/>
</dbReference>
<reference evidence="4 5" key="1">
    <citation type="submission" date="2019-09" db="EMBL/GenBank/DDBJ databases">
        <title>Draft genome sequence of Ginsengibacter sp. BR5-29.</title>
        <authorList>
            <person name="Im W.-T."/>
        </authorList>
    </citation>
    <scope>NUCLEOTIDE SEQUENCE [LARGE SCALE GENOMIC DNA]</scope>
    <source>
        <strain evidence="4 5">BR5-29</strain>
    </source>
</reference>
<dbReference type="AlphaFoldDB" id="A0A5J5IBX2"/>
<gene>
    <name evidence="4" type="ORF">FW778_21270</name>
</gene>
<dbReference type="PROSITE" id="PS50930">
    <property type="entry name" value="HTH_LYTTR"/>
    <property type="match status" value="1"/>
</dbReference>